<dbReference type="InParanoid" id="A0A1I2F6B6"/>
<keyword evidence="4 6" id="KW-0274">FAD</keyword>
<evidence type="ECO:0000313" key="11">
    <source>
        <dbReference type="Proteomes" id="UP000181976"/>
    </source>
</evidence>
<evidence type="ECO:0000256" key="2">
    <source>
        <dbReference type="ARBA" id="ARBA00009347"/>
    </source>
</evidence>
<dbReference type="Pfam" id="PF00441">
    <property type="entry name" value="Acyl-CoA_dh_1"/>
    <property type="match status" value="1"/>
</dbReference>
<dbReference type="GO" id="GO:0050660">
    <property type="term" value="F:flavin adenine dinucleotide binding"/>
    <property type="evidence" value="ECO:0007669"/>
    <property type="project" value="InterPro"/>
</dbReference>
<accession>A0A1I2F6B6</accession>
<dbReference type="InterPro" id="IPR009075">
    <property type="entry name" value="AcylCo_DH/oxidase_C"/>
</dbReference>
<evidence type="ECO:0000256" key="5">
    <source>
        <dbReference type="ARBA" id="ARBA00023002"/>
    </source>
</evidence>
<dbReference type="InterPro" id="IPR006091">
    <property type="entry name" value="Acyl-CoA_Oxase/DH_mid-dom"/>
</dbReference>
<dbReference type="PROSITE" id="PS00072">
    <property type="entry name" value="ACYL_COA_DH_1"/>
    <property type="match status" value="1"/>
</dbReference>
<evidence type="ECO:0000259" key="8">
    <source>
        <dbReference type="Pfam" id="PF02770"/>
    </source>
</evidence>
<dbReference type="InterPro" id="IPR046373">
    <property type="entry name" value="Acyl-CoA_Oxase/DH_mid-dom_sf"/>
</dbReference>
<dbReference type="EMBL" id="FONA01000026">
    <property type="protein sequence ID" value="SFF00081.1"/>
    <property type="molecule type" value="Genomic_DNA"/>
</dbReference>
<evidence type="ECO:0000313" key="10">
    <source>
        <dbReference type="EMBL" id="SFF00081.1"/>
    </source>
</evidence>
<dbReference type="InterPro" id="IPR013786">
    <property type="entry name" value="AcylCoA_DH/ox_N"/>
</dbReference>
<dbReference type="FunCoup" id="A0A1I2F6B6">
    <property type="interactions" value="414"/>
</dbReference>
<dbReference type="FunFam" id="1.20.140.10:FF:000004">
    <property type="entry name" value="Acyl-CoA dehydrogenase FadE25"/>
    <property type="match status" value="1"/>
</dbReference>
<name>A0A1I2F6B6_9BACT</name>
<dbReference type="Pfam" id="PF02771">
    <property type="entry name" value="Acyl-CoA_dh_N"/>
    <property type="match status" value="1"/>
</dbReference>
<dbReference type="OrthoDB" id="9802867at2"/>
<dbReference type="FunFam" id="1.10.540.10:FF:000002">
    <property type="entry name" value="Acyl-CoA dehydrogenase FadE19"/>
    <property type="match status" value="1"/>
</dbReference>
<dbReference type="PANTHER" id="PTHR43884">
    <property type="entry name" value="ACYL-COA DEHYDROGENASE"/>
    <property type="match status" value="1"/>
</dbReference>
<dbReference type="InterPro" id="IPR037069">
    <property type="entry name" value="AcylCoA_DH/ox_N_sf"/>
</dbReference>
<dbReference type="InterPro" id="IPR036250">
    <property type="entry name" value="AcylCo_DH-like_C"/>
</dbReference>
<dbReference type="PROSITE" id="PS00073">
    <property type="entry name" value="ACYL_COA_DH_2"/>
    <property type="match status" value="1"/>
</dbReference>
<feature type="domain" description="Acyl-CoA dehydrogenase/oxidase C-terminal" evidence="7">
    <location>
        <begin position="230"/>
        <end position="378"/>
    </location>
</feature>
<dbReference type="STRING" id="385682.SAMN05444380_12633"/>
<reference evidence="10 11" key="1">
    <citation type="submission" date="2016-10" db="EMBL/GenBank/DDBJ databases">
        <authorList>
            <person name="de Groot N.N."/>
        </authorList>
    </citation>
    <scope>NUCLEOTIDE SEQUENCE [LARGE SCALE GENOMIC DNA]</scope>
    <source>
        <strain evidence="10 11">DSM 19012</strain>
    </source>
</reference>
<keyword evidence="3 6" id="KW-0285">Flavoprotein</keyword>
<feature type="domain" description="Acyl-CoA oxidase/dehydrogenase middle" evidence="8">
    <location>
        <begin position="122"/>
        <end position="218"/>
    </location>
</feature>
<dbReference type="RefSeq" id="WP_010528017.1">
    <property type="nucleotide sequence ID" value="NZ_AFSL01000069.1"/>
</dbReference>
<evidence type="ECO:0000256" key="6">
    <source>
        <dbReference type="RuleBase" id="RU362125"/>
    </source>
</evidence>
<dbReference type="Gene3D" id="1.20.140.10">
    <property type="entry name" value="Butyryl-CoA Dehydrogenase, subunit A, domain 3"/>
    <property type="match status" value="1"/>
</dbReference>
<evidence type="ECO:0000259" key="9">
    <source>
        <dbReference type="Pfam" id="PF02771"/>
    </source>
</evidence>
<evidence type="ECO:0000256" key="4">
    <source>
        <dbReference type="ARBA" id="ARBA00022827"/>
    </source>
</evidence>
<organism evidence="10 11">
    <name type="scientific">Thermophagus xiamenensis</name>
    <dbReference type="NCBI Taxonomy" id="385682"/>
    <lineage>
        <taxon>Bacteria</taxon>
        <taxon>Pseudomonadati</taxon>
        <taxon>Bacteroidota</taxon>
        <taxon>Bacteroidia</taxon>
        <taxon>Marinilabiliales</taxon>
        <taxon>Marinilabiliaceae</taxon>
        <taxon>Thermophagus</taxon>
    </lineage>
</organism>
<dbReference type="PIRSF" id="PIRSF016578">
    <property type="entry name" value="HsaA"/>
    <property type="match status" value="1"/>
</dbReference>
<keyword evidence="5 6" id="KW-0560">Oxidoreductase</keyword>
<evidence type="ECO:0000256" key="1">
    <source>
        <dbReference type="ARBA" id="ARBA00001974"/>
    </source>
</evidence>
<sequence>MILTTEKHENYRKQIRAFAEEVIQPEAERLDREERFSPELTKKMGEAGLFGITLPKKYGGQELDTLSYIIAVEELARVDASQAATVAAHNSLGIDPIYVYGSEEQKNKWLPKLTTGEHLWGFGLTEETAGSDALGTKTKAVREKDYWVLNGTKRFITNSSNELTLGVTIQAMTTDKNGKEKLSAILVEKDRPGFYSERMTGKMMWRASDTGRIKLENCKVPYSNLLGKEGMGARYMLKTLDGGRLSIAAMGVGLARGAFEHALQHAQTRYQFGQPISKFQSISFKLADMDMKIELARNTLYKACLLKDQGKSFTREAAIAKLYASEMAREIADEAVQIFGGSGLFKDNPVERFYRDQRLLQIGEGTSEILRYVIARQLGIK</sequence>
<dbReference type="Gene3D" id="2.40.110.10">
    <property type="entry name" value="Butyryl-CoA Dehydrogenase, subunit A, domain 2"/>
    <property type="match status" value="1"/>
</dbReference>
<dbReference type="PANTHER" id="PTHR43884:SF12">
    <property type="entry name" value="ISOVALERYL-COA DEHYDROGENASE, MITOCHONDRIAL-RELATED"/>
    <property type="match status" value="1"/>
</dbReference>
<dbReference type="AlphaFoldDB" id="A0A1I2F6B6"/>
<dbReference type="Gene3D" id="1.10.540.10">
    <property type="entry name" value="Acyl-CoA dehydrogenase/oxidase, N-terminal domain"/>
    <property type="match status" value="1"/>
</dbReference>
<dbReference type="Proteomes" id="UP000181976">
    <property type="component" value="Unassembled WGS sequence"/>
</dbReference>
<comment type="cofactor">
    <cofactor evidence="1 6">
        <name>FAD</name>
        <dbReference type="ChEBI" id="CHEBI:57692"/>
    </cofactor>
</comment>
<evidence type="ECO:0000259" key="7">
    <source>
        <dbReference type="Pfam" id="PF00441"/>
    </source>
</evidence>
<gene>
    <name evidence="10" type="ORF">SAMN05444380_12633</name>
</gene>
<proteinExistence type="inferred from homology"/>
<dbReference type="GO" id="GO:0003995">
    <property type="term" value="F:acyl-CoA dehydrogenase activity"/>
    <property type="evidence" value="ECO:0007669"/>
    <property type="project" value="InterPro"/>
</dbReference>
<dbReference type="SUPFAM" id="SSF56645">
    <property type="entry name" value="Acyl-CoA dehydrogenase NM domain-like"/>
    <property type="match status" value="1"/>
</dbReference>
<dbReference type="eggNOG" id="COG1960">
    <property type="taxonomic scope" value="Bacteria"/>
</dbReference>
<dbReference type="InterPro" id="IPR009100">
    <property type="entry name" value="AcylCoA_DH/oxidase_NM_dom_sf"/>
</dbReference>
<keyword evidence="11" id="KW-1185">Reference proteome</keyword>
<evidence type="ECO:0000256" key="3">
    <source>
        <dbReference type="ARBA" id="ARBA00022630"/>
    </source>
</evidence>
<dbReference type="InterPro" id="IPR006089">
    <property type="entry name" value="Acyl-CoA_DH_CS"/>
</dbReference>
<comment type="similarity">
    <text evidence="2 6">Belongs to the acyl-CoA dehydrogenase family.</text>
</comment>
<dbReference type="SUPFAM" id="SSF47203">
    <property type="entry name" value="Acyl-CoA dehydrogenase C-terminal domain-like"/>
    <property type="match status" value="1"/>
</dbReference>
<protein>
    <submittedName>
        <fullName evidence="10">Acyl-CoA dehydrogenase</fullName>
    </submittedName>
</protein>
<dbReference type="Pfam" id="PF02770">
    <property type="entry name" value="Acyl-CoA_dh_M"/>
    <property type="match status" value="1"/>
</dbReference>
<feature type="domain" description="Acyl-CoA dehydrogenase/oxidase N-terminal" evidence="9">
    <location>
        <begin position="5"/>
        <end position="117"/>
    </location>
</feature>